<dbReference type="InterPro" id="IPR011701">
    <property type="entry name" value="MFS"/>
</dbReference>
<feature type="transmembrane region" description="Helical" evidence="7">
    <location>
        <begin position="384"/>
        <end position="402"/>
    </location>
</feature>
<organism evidence="9 10">
    <name type="scientific">Candidatus Ruania gallistercoris</name>
    <dbReference type="NCBI Taxonomy" id="2838746"/>
    <lineage>
        <taxon>Bacteria</taxon>
        <taxon>Bacillati</taxon>
        <taxon>Actinomycetota</taxon>
        <taxon>Actinomycetes</taxon>
        <taxon>Micrococcales</taxon>
        <taxon>Ruaniaceae</taxon>
        <taxon>Ruania</taxon>
    </lineage>
</organism>
<reference evidence="9" key="2">
    <citation type="submission" date="2021-04" db="EMBL/GenBank/DDBJ databases">
        <authorList>
            <person name="Gilroy R."/>
        </authorList>
    </citation>
    <scope>NUCLEOTIDE SEQUENCE</scope>
    <source>
        <strain evidence="9">ChiGjej4B4-7305</strain>
    </source>
</reference>
<feature type="transmembrane region" description="Helical" evidence="7">
    <location>
        <begin position="184"/>
        <end position="204"/>
    </location>
</feature>
<keyword evidence="2" id="KW-0813">Transport</keyword>
<feature type="transmembrane region" description="Helical" evidence="7">
    <location>
        <begin position="118"/>
        <end position="141"/>
    </location>
</feature>
<accession>A0A9D2EFM1</accession>
<evidence type="ECO:0000256" key="4">
    <source>
        <dbReference type="ARBA" id="ARBA00022692"/>
    </source>
</evidence>
<dbReference type="InterPro" id="IPR036259">
    <property type="entry name" value="MFS_trans_sf"/>
</dbReference>
<proteinExistence type="predicted"/>
<comment type="caution">
    <text evidence="9">The sequence shown here is derived from an EMBL/GenBank/DDBJ whole genome shotgun (WGS) entry which is preliminary data.</text>
</comment>
<evidence type="ECO:0000259" key="8">
    <source>
        <dbReference type="PROSITE" id="PS50850"/>
    </source>
</evidence>
<keyword evidence="5 7" id="KW-1133">Transmembrane helix</keyword>
<comment type="subcellular location">
    <subcellularLocation>
        <location evidence="1">Cell membrane</location>
        <topology evidence="1">Multi-pass membrane protein</topology>
    </subcellularLocation>
</comment>
<evidence type="ECO:0000313" key="9">
    <source>
        <dbReference type="EMBL" id="HIZ36505.1"/>
    </source>
</evidence>
<feature type="transmembrane region" description="Helical" evidence="7">
    <location>
        <begin position="162"/>
        <end position="178"/>
    </location>
</feature>
<dbReference type="EMBL" id="DXBY01000208">
    <property type="protein sequence ID" value="HIZ36505.1"/>
    <property type="molecule type" value="Genomic_DNA"/>
</dbReference>
<evidence type="ECO:0000256" key="6">
    <source>
        <dbReference type="ARBA" id="ARBA00023136"/>
    </source>
</evidence>
<dbReference type="Proteomes" id="UP000824037">
    <property type="component" value="Unassembled WGS sequence"/>
</dbReference>
<feature type="transmembrane region" description="Helical" evidence="7">
    <location>
        <begin position="235"/>
        <end position="258"/>
    </location>
</feature>
<dbReference type="Pfam" id="PF07690">
    <property type="entry name" value="MFS_1"/>
    <property type="match status" value="1"/>
</dbReference>
<feature type="transmembrane region" description="Helical" evidence="7">
    <location>
        <begin position="320"/>
        <end position="339"/>
    </location>
</feature>
<evidence type="ECO:0000256" key="7">
    <source>
        <dbReference type="SAM" id="Phobius"/>
    </source>
</evidence>
<dbReference type="SUPFAM" id="SSF103473">
    <property type="entry name" value="MFS general substrate transporter"/>
    <property type="match status" value="1"/>
</dbReference>
<dbReference type="GO" id="GO:0005886">
    <property type="term" value="C:plasma membrane"/>
    <property type="evidence" value="ECO:0007669"/>
    <property type="project" value="UniProtKB-SubCell"/>
</dbReference>
<protein>
    <submittedName>
        <fullName evidence="9">MFS transporter</fullName>
    </submittedName>
</protein>
<evidence type="ECO:0000313" key="10">
    <source>
        <dbReference type="Proteomes" id="UP000824037"/>
    </source>
</evidence>
<feature type="transmembrane region" description="Helical" evidence="7">
    <location>
        <begin position="60"/>
        <end position="80"/>
    </location>
</feature>
<dbReference type="InterPro" id="IPR020846">
    <property type="entry name" value="MFS_dom"/>
</dbReference>
<dbReference type="PROSITE" id="PS50850">
    <property type="entry name" value="MFS"/>
    <property type="match status" value="1"/>
</dbReference>
<dbReference type="PANTHER" id="PTHR43266">
    <property type="entry name" value="MACROLIDE-EFFLUX PROTEIN"/>
    <property type="match status" value="1"/>
</dbReference>
<evidence type="ECO:0000256" key="5">
    <source>
        <dbReference type="ARBA" id="ARBA00022989"/>
    </source>
</evidence>
<keyword evidence="6 7" id="KW-0472">Membrane</keyword>
<dbReference type="GO" id="GO:0022857">
    <property type="term" value="F:transmembrane transporter activity"/>
    <property type="evidence" value="ECO:0007669"/>
    <property type="project" value="InterPro"/>
</dbReference>
<gene>
    <name evidence="9" type="ORF">H9815_12060</name>
</gene>
<dbReference type="AlphaFoldDB" id="A0A9D2EFM1"/>
<keyword evidence="3" id="KW-1003">Cell membrane</keyword>
<name>A0A9D2EFM1_9MICO</name>
<keyword evidence="4 7" id="KW-0812">Transmembrane</keyword>
<dbReference type="CDD" id="cd06173">
    <property type="entry name" value="MFS_MefA_like"/>
    <property type="match status" value="1"/>
</dbReference>
<evidence type="ECO:0000256" key="1">
    <source>
        <dbReference type="ARBA" id="ARBA00004651"/>
    </source>
</evidence>
<dbReference type="Gene3D" id="1.20.1250.20">
    <property type="entry name" value="MFS general substrate transporter like domains"/>
    <property type="match status" value="2"/>
</dbReference>
<reference evidence="9" key="1">
    <citation type="journal article" date="2021" name="PeerJ">
        <title>Extensive microbial diversity within the chicken gut microbiome revealed by metagenomics and culture.</title>
        <authorList>
            <person name="Gilroy R."/>
            <person name="Ravi A."/>
            <person name="Getino M."/>
            <person name="Pursley I."/>
            <person name="Horton D.L."/>
            <person name="Alikhan N.F."/>
            <person name="Baker D."/>
            <person name="Gharbi K."/>
            <person name="Hall N."/>
            <person name="Watson M."/>
            <person name="Adriaenssens E.M."/>
            <person name="Foster-Nyarko E."/>
            <person name="Jarju S."/>
            <person name="Secka A."/>
            <person name="Antonio M."/>
            <person name="Oren A."/>
            <person name="Chaudhuri R.R."/>
            <person name="La Ragione R."/>
            <person name="Hildebrand F."/>
            <person name="Pallen M.J."/>
        </authorList>
    </citation>
    <scope>NUCLEOTIDE SEQUENCE</scope>
    <source>
        <strain evidence="9">ChiGjej4B4-7305</strain>
    </source>
</reference>
<feature type="domain" description="Major facilitator superfamily (MFS) profile" evidence="8">
    <location>
        <begin position="232"/>
        <end position="415"/>
    </location>
</feature>
<feature type="transmembrane region" description="Helical" evidence="7">
    <location>
        <begin position="264"/>
        <end position="284"/>
    </location>
</feature>
<evidence type="ECO:0000256" key="2">
    <source>
        <dbReference type="ARBA" id="ARBA00022448"/>
    </source>
</evidence>
<feature type="transmembrane region" description="Helical" evidence="7">
    <location>
        <begin position="29"/>
        <end position="54"/>
    </location>
</feature>
<dbReference type="PANTHER" id="PTHR43266:SF2">
    <property type="entry name" value="MAJOR FACILITATOR SUPERFAMILY (MFS) PROFILE DOMAIN-CONTAINING PROTEIN"/>
    <property type="match status" value="1"/>
</dbReference>
<evidence type="ECO:0000256" key="3">
    <source>
        <dbReference type="ARBA" id="ARBA00022475"/>
    </source>
</evidence>
<sequence length="415" mass="43462">MVDSGARGRTAGSPADPPLHRNPDYRRYWVARAAAVFGSQVTYISFPLLALTIAESPLGASFVTVITYGVPFLASLPAGALADHFSRRRIMVLADLANAAIYLALGVAIMAGSLSIELLAFAAAAVAASSAAYLSASTALLPSLVGVSKVRRAASVNDSRDFAIALVGPIVGAGLFLYRPELPFLANGGAFLLSGAVISTVRAGRGRTSQAGERLRLRTALRGLQIVGRDRSLRVALMALSLLSFVLTMNFFSVVAYFETRGETIGAGIVVAAQALGGLLGGLLAAGLSTRLNPRVVYLAQASMWLITSVTMILHQQVWTMAIVLCLTWMVTPSMRAVYQGYVAEAVVEEERGRVASAAQLATSTMSPLGVLVAGILSGDGSLAPFWTMAGVAGATIMLLLVGTSRRRDRFLEAA</sequence>
<feature type="transmembrane region" description="Helical" evidence="7">
    <location>
        <begin position="92"/>
        <end position="112"/>
    </location>
</feature>